<gene>
    <name evidence="1" type="ORF">J0X12_03500</name>
</gene>
<dbReference type="EMBL" id="JAFLNC010000001">
    <property type="protein sequence ID" value="MBO0332663.1"/>
    <property type="molecule type" value="Genomic_DNA"/>
</dbReference>
<sequence length="164" mass="18045">MSEKPKVLAISSAGGHWVQLQRLRAAWDDCDAVYVTTKEGYREDLVADAERRGQSIPKFYRVVDANRWQKFRLLRQLVGILMILIRERPDVVVSTGAAAGFFALKIGRLMGARTIWVDSIANAGALSLSGQKAGGCADLWLTQWEHLATGETGKKGPEFKGSVV</sequence>
<protein>
    <recommendedName>
        <fullName evidence="3">UDP-N-acetylglucosamine--LPS N-acetylglucosamine transferase</fullName>
    </recommendedName>
</protein>
<evidence type="ECO:0000313" key="1">
    <source>
        <dbReference type="EMBL" id="MBO0332663.1"/>
    </source>
</evidence>
<evidence type="ECO:0000313" key="2">
    <source>
        <dbReference type="Proteomes" id="UP000664761"/>
    </source>
</evidence>
<dbReference type="Gene3D" id="3.40.50.2000">
    <property type="entry name" value="Glycogen Phosphorylase B"/>
    <property type="match status" value="1"/>
</dbReference>
<comment type="caution">
    <text evidence="1">The sequence shown here is derived from an EMBL/GenBank/DDBJ whole genome shotgun (WGS) entry which is preliminary data.</text>
</comment>
<dbReference type="RefSeq" id="WP_207042309.1">
    <property type="nucleotide sequence ID" value="NZ_JAFLNC010000001.1"/>
</dbReference>
<accession>A0ABS3F2W3</accession>
<organism evidence="1 2">
    <name type="scientific">Sneathiella sedimenti</name>
    <dbReference type="NCBI Taxonomy" id="2816034"/>
    <lineage>
        <taxon>Bacteria</taxon>
        <taxon>Pseudomonadati</taxon>
        <taxon>Pseudomonadota</taxon>
        <taxon>Alphaproteobacteria</taxon>
        <taxon>Sneathiellales</taxon>
        <taxon>Sneathiellaceae</taxon>
        <taxon>Sneathiella</taxon>
    </lineage>
</organism>
<dbReference type="SUPFAM" id="SSF53756">
    <property type="entry name" value="UDP-Glycosyltransferase/glycogen phosphorylase"/>
    <property type="match status" value="1"/>
</dbReference>
<evidence type="ECO:0008006" key="3">
    <source>
        <dbReference type="Google" id="ProtNLM"/>
    </source>
</evidence>
<keyword evidence="2" id="KW-1185">Reference proteome</keyword>
<proteinExistence type="predicted"/>
<dbReference type="Proteomes" id="UP000664761">
    <property type="component" value="Unassembled WGS sequence"/>
</dbReference>
<name>A0ABS3F2W3_9PROT</name>
<reference evidence="1 2" key="1">
    <citation type="submission" date="2021-03" db="EMBL/GenBank/DDBJ databases">
        <title>Sneathiella sp. CAU 1612 isolated from Kang Won-do.</title>
        <authorList>
            <person name="Kim W."/>
        </authorList>
    </citation>
    <scope>NUCLEOTIDE SEQUENCE [LARGE SCALE GENOMIC DNA]</scope>
    <source>
        <strain evidence="1 2">CAU 1612</strain>
    </source>
</reference>